<name>A0ABP6ETP4_9ACTN</name>
<reference evidence="5" key="1">
    <citation type="journal article" date="2019" name="Int. J. Syst. Evol. Microbiol.">
        <title>The Global Catalogue of Microorganisms (GCM) 10K type strain sequencing project: providing services to taxonomists for standard genome sequencing and annotation.</title>
        <authorList>
            <consortium name="The Broad Institute Genomics Platform"/>
            <consortium name="The Broad Institute Genome Sequencing Center for Infectious Disease"/>
            <person name="Wu L."/>
            <person name="Ma J."/>
        </authorList>
    </citation>
    <scope>NUCLEOTIDE SEQUENCE [LARGE SCALE GENOMIC DNA]</scope>
    <source>
        <strain evidence="5">JCM 16374</strain>
    </source>
</reference>
<dbReference type="RefSeq" id="WP_344579722.1">
    <property type="nucleotide sequence ID" value="NZ_BAAARK010000017.1"/>
</dbReference>
<dbReference type="Pfam" id="PF00440">
    <property type="entry name" value="TetR_N"/>
    <property type="match status" value="1"/>
</dbReference>
<gene>
    <name evidence="4" type="ORF">GCM10009864_49550</name>
</gene>
<keyword evidence="5" id="KW-1185">Reference proteome</keyword>
<dbReference type="PANTHER" id="PTHR30055">
    <property type="entry name" value="HTH-TYPE TRANSCRIPTIONAL REGULATOR RUTR"/>
    <property type="match status" value="1"/>
</dbReference>
<dbReference type="InterPro" id="IPR001647">
    <property type="entry name" value="HTH_TetR"/>
</dbReference>
<accession>A0ABP6ETP4</accession>
<dbReference type="Gene3D" id="1.10.357.10">
    <property type="entry name" value="Tetracycline Repressor, domain 2"/>
    <property type="match status" value="1"/>
</dbReference>
<dbReference type="PANTHER" id="PTHR30055:SF235">
    <property type="entry name" value="TRANSCRIPTIONAL REGULATORY PROTEIN"/>
    <property type="match status" value="1"/>
</dbReference>
<evidence type="ECO:0000256" key="1">
    <source>
        <dbReference type="ARBA" id="ARBA00023125"/>
    </source>
</evidence>
<dbReference type="InterPro" id="IPR050109">
    <property type="entry name" value="HTH-type_TetR-like_transc_reg"/>
</dbReference>
<feature type="domain" description="HTH tetR-type" evidence="3">
    <location>
        <begin position="5"/>
        <end position="66"/>
    </location>
</feature>
<dbReference type="InterPro" id="IPR009057">
    <property type="entry name" value="Homeodomain-like_sf"/>
</dbReference>
<proteinExistence type="predicted"/>
<comment type="caution">
    <text evidence="4">The sequence shown here is derived from an EMBL/GenBank/DDBJ whole genome shotgun (WGS) entry which is preliminary data.</text>
</comment>
<keyword evidence="1 2" id="KW-0238">DNA-binding</keyword>
<evidence type="ECO:0000256" key="2">
    <source>
        <dbReference type="PROSITE-ProRule" id="PRU00335"/>
    </source>
</evidence>
<protein>
    <submittedName>
        <fullName evidence="4">TetR/AcrR family transcriptional regulator</fullName>
    </submittedName>
</protein>
<dbReference type="SUPFAM" id="SSF46689">
    <property type="entry name" value="Homeodomain-like"/>
    <property type="match status" value="1"/>
</dbReference>
<sequence length="236" mass="24863">MTRGSSARAAIAAAALRMFAERGIDAVSLREITAAAGQRNKSAAQYHFGTKEQLVREIFERNAREVNARRQRLLDALTAAERGPGVSALVDALIRPLAETVDEHSHYARFLAQVSLHPWIEALAAADPEVTSSIKAVFTALAERLDHVPAPVLRTRLALGMTLTVHALAACERGLPPGDPDNDRRTALLTVNLVDSLVGSLTAAVSPAALDLLAGGSATPASGWTWPLLIGAEGGG</sequence>
<dbReference type="Proteomes" id="UP001500994">
    <property type="component" value="Unassembled WGS sequence"/>
</dbReference>
<evidence type="ECO:0000259" key="3">
    <source>
        <dbReference type="PROSITE" id="PS50977"/>
    </source>
</evidence>
<dbReference type="PROSITE" id="PS50977">
    <property type="entry name" value="HTH_TETR_2"/>
    <property type="match status" value="1"/>
</dbReference>
<evidence type="ECO:0000313" key="5">
    <source>
        <dbReference type="Proteomes" id="UP001500994"/>
    </source>
</evidence>
<feature type="DNA-binding region" description="H-T-H motif" evidence="2">
    <location>
        <begin position="29"/>
        <end position="48"/>
    </location>
</feature>
<dbReference type="EMBL" id="BAAARK010000017">
    <property type="protein sequence ID" value="GAA2673037.1"/>
    <property type="molecule type" value="Genomic_DNA"/>
</dbReference>
<organism evidence="4 5">
    <name type="scientific">Streptomyces lunalinharesii</name>
    <dbReference type="NCBI Taxonomy" id="333384"/>
    <lineage>
        <taxon>Bacteria</taxon>
        <taxon>Bacillati</taxon>
        <taxon>Actinomycetota</taxon>
        <taxon>Actinomycetes</taxon>
        <taxon>Kitasatosporales</taxon>
        <taxon>Streptomycetaceae</taxon>
        <taxon>Streptomyces</taxon>
    </lineage>
</organism>
<evidence type="ECO:0000313" key="4">
    <source>
        <dbReference type="EMBL" id="GAA2673037.1"/>
    </source>
</evidence>